<sequence length="282" mass="29362">MTWPERATLVGRGRLGSALRRALAAEGVATTFVGGRAAEQQSAGRQVAEQTATADLVVLSVPDDAIAAVASRLAPLLPHGTTVVHCSGALGTDALQSCADRGLPTGAWHPMQAFASVASPLQSGIGWGITAEPDPAARLAELSRRLGGHPFVVRPEDRARYHAAAAMASNYTDVLVHHATLLLEDCGLDPADALRVLLPLVRTSLDGLELAGLPDGLTGPLARGDVGTIRRHLAALADRPETERFYRAAGLAAMPLLRERGLDAATRHELGTILGEDPGDGS</sequence>
<reference evidence="3 4" key="1">
    <citation type="submission" date="2016-06" db="EMBL/GenBank/DDBJ databases">
        <authorList>
            <person name="Olsen C.W."/>
            <person name="Carey S."/>
            <person name="Hinshaw L."/>
            <person name="Karasin A.I."/>
        </authorList>
    </citation>
    <scope>NUCLEOTIDE SEQUENCE [LARGE SCALE GENOMIC DNA]</scope>
    <source>
        <strain evidence="3 4">LZ-22</strain>
    </source>
</reference>
<evidence type="ECO:0000259" key="1">
    <source>
        <dbReference type="Pfam" id="PF10727"/>
    </source>
</evidence>
<protein>
    <submittedName>
        <fullName evidence="3">Predicted oxidoreductase, contains short-chain dehydrogenase (SDR) and DUF2520 domains</fullName>
    </submittedName>
</protein>
<evidence type="ECO:0000259" key="2">
    <source>
        <dbReference type="Pfam" id="PF10728"/>
    </source>
</evidence>
<dbReference type="Gene3D" id="1.10.1040.20">
    <property type="entry name" value="ProC-like, C-terminal domain"/>
    <property type="match status" value="1"/>
</dbReference>
<accession>A0A1G6GE49</accession>
<dbReference type="AlphaFoldDB" id="A0A1G6GE49"/>
<dbReference type="Pfam" id="PF10728">
    <property type="entry name" value="DUF2520"/>
    <property type="match status" value="1"/>
</dbReference>
<dbReference type="PANTHER" id="PTHR40459">
    <property type="entry name" value="CONSERVED HYPOTHETICAL ALANINE AND LEUCINE RICH PROTEIN"/>
    <property type="match status" value="1"/>
</dbReference>
<dbReference type="InterPro" id="IPR036291">
    <property type="entry name" value="NAD(P)-bd_dom_sf"/>
</dbReference>
<dbReference type="InterPro" id="IPR019665">
    <property type="entry name" value="OxRdtase/DH_put_Rossmann_dom"/>
</dbReference>
<feature type="domain" description="Putative oxidoreductase/dehydrogenase Rossmann-like" evidence="1">
    <location>
        <begin position="9"/>
        <end position="110"/>
    </location>
</feature>
<dbReference type="SUPFAM" id="SSF48179">
    <property type="entry name" value="6-phosphogluconate dehydrogenase C-terminal domain-like"/>
    <property type="match status" value="1"/>
</dbReference>
<dbReference type="Proteomes" id="UP000199086">
    <property type="component" value="Unassembled WGS sequence"/>
</dbReference>
<dbReference type="SUPFAM" id="SSF51735">
    <property type="entry name" value="NAD(P)-binding Rossmann-fold domains"/>
    <property type="match status" value="1"/>
</dbReference>
<evidence type="ECO:0000313" key="3">
    <source>
        <dbReference type="EMBL" id="SDB80025.1"/>
    </source>
</evidence>
<feature type="domain" description="DUF2520" evidence="2">
    <location>
        <begin position="127"/>
        <end position="251"/>
    </location>
</feature>
<gene>
    <name evidence="3" type="ORF">GA0111570_101299</name>
</gene>
<dbReference type="RefSeq" id="WP_175557266.1">
    <property type="nucleotide sequence ID" value="NZ_FMYF01000001.1"/>
</dbReference>
<proteinExistence type="predicted"/>
<dbReference type="Pfam" id="PF10727">
    <property type="entry name" value="Rossmann-like"/>
    <property type="match status" value="1"/>
</dbReference>
<dbReference type="InterPro" id="IPR037108">
    <property type="entry name" value="TM1727-like_C_sf"/>
</dbReference>
<dbReference type="EMBL" id="FMYF01000001">
    <property type="protein sequence ID" value="SDB80025.1"/>
    <property type="molecule type" value="Genomic_DNA"/>
</dbReference>
<dbReference type="STRING" id="1577474.GA0111570_101299"/>
<name>A0A1G6GE49_9ACTN</name>
<keyword evidence="4" id="KW-1185">Reference proteome</keyword>
<organism evidence="3 4">
    <name type="scientific">Raineyella antarctica</name>
    <dbReference type="NCBI Taxonomy" id="1577474"/>
    <lineage>
        <taxon>Bacteria</taxon>
        <taxon>Bacillati</taxon>
        <taxon>Actinomycetota</taxon>
        <taxon>Actinomycetes</taxon>
        <taxon>Propionibacteriales</taxon>
        <taxon>Propionibacteriaceae</taxon>
        <taxon>Raineyella</taxon>
    </lineage>
</organism>
<dbReference type="InterPro" id="IPR008927">
    <property type="entry name" value="6-PGluconate_DH-like_C_sf"/>
</dbReference>
<dbReference type="PANTHER" id="PTHR40459:SF1">
    <property type="entry name" value="CONSERVED HYPOTHETICAL ALANINE AND LEUCINE RICH PROTEIN"/>
    <property type="match status" value="1"/>
</dbReference>
<dbReference type="InterPro" id="IPR018931">
    <property type="entry name" value="DUF2520"/>
</dbReference>
<evidence type="ECO:0000313" key="4">
    <source>
        <dbReference type="Proteomes" id="UP000199086"/>
    </source>
</evidence>
<dbReference type="Gene3D" id="3.40.50.720">
    <property type="entry name" value="NAD(P)-binding Rossmann-like Domain"/>
    <property type="match status" value="1"/>
</dbReference>